<gene>
    <name evidence="2" type="ORF">RM844_03390</name>
</gene>
<dbReference type="EMBL" id="JAVREO010000002">
    <property type="protein sequence ID" value="MDT0265331.1"/>
    <property type="molecule type" value="Genomic_DNA"/>
</dbReference>
<dbReference type="RefSeq" id="WP_311664560.1">
    <property type="nucleotide sequence ID" value="NZ_JAVREO010000002.1"/>
</dbReference>
<dbReference type="SUPFAM" id="SSF52317">
    <property type="entry name" value="Class I glutamine amidotransferase-like"/>
    <property type="match status" value="1"/>
</dbReference>
<keyword evidence="3" id="KW-1185">Reference proteome</keyword>
<name>A0ABU2JK25_9ACTN</name>
<protein>
    <submittedName>
        <fullName evidence="2">ThuA domain-containing protein</fullName>
    </submittedName>
</protein>
<comment type="caution">
    <text evidence="2">The sequence shown here is derived from an EMBL/GenBank/DDBJ whole genome shotgun (WGS) entry which is preliminary data.</text>
</comment>
<evidence type="ECO:0000259" key="1">
    <source>
        <dbReference type="Pfam" id="PF06283"/>
    </source>
</evidence>
<reference evidence="3" key="1">
    <citation type="submission" date="2023-07" db="EMBL/GenBank/DDBJ databases">
        <title>30 novel species of actinomycetes from the DSMZ collection.</title>
        <authorList>
            <person name="Nouioui I."/>
        </authorList>
    </citation>
    <scope>NUCLEOTIDE SEQUENCE [LARGE SCALE GENOMIC DNA]</scope>
    <source>
        <strain evidence="3">DSM 44915</strain>
    </source>
</reference>
<dbReference type="PANTHER" id="PTHR40469">
    <property type="entry name" value="SECRETED GLYCOSYL HYDROLASE"/>
    <property type="match status" value="1"/>
</dbReference>
<evidence type="ECO:0000313" key="3">
    <source>
        <dbReference type="Proteomes" id="UP001183410"/>
    </source>
</evidence>
<dbReference type="InterPro" id="IPR029062">
    <property type="entry name" value="Class_I_gatase-like"/>
</dbReference>
<dbReference type="Pfam" id="PF06283">
    <property type="entry name" value="ThuA"/>
    <property type="match status" value="1"/>
</dbReference>
<dbReference type="InterPro" id="IPR029010">
    <property type="entry name" value="ThuA-like"/>
</dbReference>
<dbReference type="Proteomes" id="UP001183410">
    <property type="component" value="Unassembled WGS sequence"/>
</dbReference>
<sequence length="219" mass="23581">MTPGRRQALVVRGGWDGHQPRETTNLFLPFLDDHGFRVVVEDTLEAYEDEKLLSQTDLIVQCWTAGDITPGESAGLAAAVRAGTGLAGWHGGIVDAFPADPGYPLLVGGRRVPGAPTGATQLITPAPEHADHPVLAGLDAFTVPAEPYWVHGDPLNDVLATVTFDADETRARPVAIPAVWTRRWGRGRVFVSTLGHDLADFRVPAVRALTERGLLWASR</sequence>
<proteinExistence type="predicted"/>
<organism evidence="2 3">
    <name type="scientific">Streptomyces chisholmiae</name>
    <dbReference type="NCBI Taxonomy" id="3075540"/>
    <lineage>
        <taxon>Bacteria</taxon>
        <taxon>Bacillati</taxon>
        <taxon>Actinomycetota</taxon>
        <taxon>Actinomycetes</taxon>
        <taxon>Kitasatosporales</taxon>
        <taxon>Streptomycetaceae</taxon>
        <taxon>Streptomyces</taxon>
    </lineage>
</organism>
<dbReference type="Gene3D" id="3.40.50.880">
    <property type="match status" value="1"/>
</dbReference>
<accession>A0ABU2JK25</accession>
<dbReference type="PANTHER" id="PTHR40469:SF2">
    <property type="entry name" value="GALACTOSE-BINDING DOMAIN-LIKE SUPERFAMILY PROTEIN"/>
    <property type="match status" value="1"/>
</dbReference>
<feature type="domain" description="ThuA-like" evidence="1">
    <location>
        <begin position="8"/>
        <end position="217"/>
    </location>
</feature>
<evidence type="ECO:0000313" key="2">
    <source>
        <dbReference type="EMBL" id="MDT0265331.1"/>
    </source>
</evidence>